<feature type="domain" description="C2H2-type" evidence="2">
    <location>
        <begin position="67"/>
        <end position="88"/>
    </location>
</feature>
<keyword evidence="4" id="KW-1185">Reference proteome</keyword>
<proteinExistence type="predicted"/>
<feature type="compositionally biased region" description="Acidic residues" evidence="1">
    <location>
        <begin position="104"/>
        <end position="113"/>
    </location>
</feature>
<sequence length="113" mass="13202">TIGHLNRGQELFSCIISDYWWFINADNSNSFNQVRDERPVHLVDPSVNVEIIESHISNDVEEKVNRCEICDRDFNNLRGLKWHNTWKHSSRSTNRDKSVVQEVDSVEVDDESS</sequence>
<accession>A0A814MUF0</accession>
<feature type="non-terminal residue" evidence="3">
    <location>
        <position position="1"/>
    </location>
</feature>
<dbReference type="Proteomes" id="UP000663879">
    <property type="component" value="Unassembled WGS sequence"/>
</dbReference>
<comment type="caution">
    <text evidence="3">The sequence shown here is derived from an EMBL/GenBank/DDBJ whole genome shotgun (WGS) entry which is preliminary data.</text>
</comment>
<protein>
    <recommendedName>
        <fullName evidence="2">C2H2-type domain-containing protein</fullName>
    </recommendedName>
</protein>
<dbReference type="PROSITE" id="PS00028">
    <property type="entry name" value="ZINC_FINGER_C2H2_1"/>
    <property type="match status" value="1"/>
</dbReference>
<dbReference type="InterPro" id="IPR013087">
    <property type="entry name" value="Znf_C2H2_type"/>
</dbReference>
<reference evidence="3" key="1">
    <citation type="submission" date="2021-02" db="EMBL/GenBank/DDBJ databases">
        <authorList>
            <person name="Nowell W R."/>
        </authorList>
    </citation>
    <scope>NUCLEOTIDE SEQUENCE</scope>
    <source>
        <strain evidence="3">Ploen Becks lab</strain>
    </source>
</reference>
<organism evidence="3 4">
    <name type="scientific">Brachionus calyciflorus</name>
    <dbReference type="NCBI Taxonomy" id="104777"/>
    <lineage>
        <taxon>Eukaryota</taxon>
        <taxon>Metazoa</taxon>
        <taxon>Spiralia</taxon>
        <taxon>Gnathifera</taxon>
        <taxon>Rotifera</taxon>
        <taxon>Eurotatoria</taxon>
        <taxon>Monogononta</taxon>
        <taxon>Pseudotrocha</taxon>
        <taxon>Ploima</taxon>
        <taxon>Brachionidae</taxon>
        <taxon>Brachionus</taxon>
    </lineage>
</organism>
<dbReference type="OrthoDB" id="3269380at2759"/>
<feature type="region of interest" description="Disordered" evidence="1">
    <location>
        <begin position="88"/>
        <end position="113"/>
    </location>
</feature>
<name>A0A814MUF0_9BILA</name>
<dbReference type="AlphaFoldDB" id="A0A814MUF0"/>
<evidence type="ECO:0000313" key="4">
    <source>
        <dbReference type="Proteomes" id="UP000663879"/>
    </source>
</evidence>
<dbReference type="EMBL" id="CAJNOC010006592">
    <property type="protein sequence ID" value="CAF1081298.1"/>
    <property type="molecule type" value="Genomic_DNA"/>
</dbReference>
<evidence type="ECO:0000259" key="2">
    <source>
        <dbReference type="PROSITE" id="PS00028"/>
    </source>
</evidence>
<evidence type="ECO:0000256" key="1">
    <source>
        <dbReference type="SAM" id="MobiDB-lite"/>
    </source>
</evidence>
<evidence type="ECO:0000313" key="3">
    <source>
        <dbReference type="EMBL" id="CAF1081298.1"/>
    </source>
</evidence>
<gene>
    <name evidence="3" type="ORF">OXX778_LOCUS20205</name>
</gene>